<dbReference type="Pfam" id="PF00096">
    <property type="entry name" value="zf-C2H2"/>
    <property type="match status" value="1"/>
</dbReference>
<dbReference type="GO" id="GO:0008270">
    <property type="term" value="F:zinc ion binding"/>
    <property type="evidence" value="ECO:0007669"/>
    <property type="project" value="UniProtKB-KW"/>
</dbReference>
<organism evidence="5 6">
    <name type="scientific">Protopolystoma xenopodis</name>
    <dbReference type="NCBI Taxonomy" id="117903"/>
    <lineage>
        <taxon>Eukaryota</taxon>
        <taxon>Metazoa</taxon>
        <taxon>Spiralia</taxon>
        <taxon>Lophotrochozoa</taxon>
        <taxon>Platyhelminthes</taxon>
        <taxon>Monogenea</taxon>
        <taxon>Polyopisthocotylea</taxon>
        <taxon>Polystomatidea</taxon>
        <taxon>Polystomatidae</taxon>
        <taxon>Protopolystoma</taxon>
    </lineage>
</organism>
<evidence type="ECO:0000256" key="3">
    <source>
        <dbReference type="SAM" id="Phobius"/>
    </source>
</evidence>
<keyword evidence="6" id="KW-1185">Reference proteome</keyword>
<protein>
    <recommendedName>
        <fullName evidence="4">C2H2-type domain-containing protein</fullName>
    </recommendedName>
</protein>
<keyword evidence="1" id="KW-0479">Metal-binding</keyword>
<proteinExistence type="predicted"/>
<dbReference type="AlphaFoldDB" id="A0A448XJF1"/>
<dbReference type="EMBL" id="CAAALY010256985">
    <property type="protein sequence ID" value="VEL38133.1"/>
    <property type="molecule type" value="Genomic_DNA"/>
</dbReference>
<keyword evidence="1" id="KW-0862">Zinc</keyword>
<feature type="domain" description="C2H2-type" evidence="4">
    <location>
        <begin position="217"/>
        <end position="245"/>
    </location>
</feature>
<dbReference type="Proteomes" id="UP000784294">
    <property type="component" value="Unassembled WGS sequence"/>
</dbReference>
<gene>
    <name evidence="5" type="ORF">PXEA_LOCUS31573</name>
</gene>
<dbReference type="PROSITE" id="PS50157">
    <property type="entry name" value="ZINC_FINGER_C2H2_2"/>
    <property type="match status" value="2"/>
</dbReference>
<name>A0A448XJF1_9PLAT</name>
<feature type="region of interest" description="Disordered" evidence="2">
    <location>
        <begin position="15"/>
        <end position="34"/>
    </location>
</feature>
<evidence type="ECO:0000313" key="6">
    <source>
        <dbReference type="Proteomes" id="UP000784294"/>
    </source>
</evidence>
<comment type="caution">
    <text evidence="5">The sequence shown here is derived from an EMBL/GenBank/DDBJ whole genome shotgun (WGS) entry which is preliminary data.</text>
</comment>
<sequence>MYSAVEDFSTSTTLSSKRSEVDSEKGGTRRFNYTPAVNDPSEIKQFIFPNLSSTVVTAAAPRQFICDICGKRFFMSRALKIHISKVHRVQSLGPMAPAMSPAFFNTQRLLKRHLTQMHKLNELIQAPDLSHCSDTPHSKNEHVALNKAETISTESISRLTSDSILHNNNLVDSKNSAVFENGEFSFNRSDEFSQIKPTKPNASKSQVSSAPNGAPVFQCSYCSKKFSLMRALSIHLTKMHRKHPRGEIFPPVGTTHSNPPPDIYRAVPCTPSQSVKIAKCDSENFLSGTPSKECSTEDPIEINHLTNQCSAVPPLVIRLSSDPCELFIFSFLCLTACPCLSLSSSWFFL</sequence>
<feature type="compositionally biased region" description="Basic and acidic residues" evidence="2">
    <location>
        <begin position="17"/>
        <end position="27"/>
    </location>
</feature>
<keyword evidence="3" id="KW-0472">Membrane</keyword>
<dbReference type="PROSITE" id="PS00028">
    <property type="entry name" value="ZINC_FINGER_C2H2_1"/>
    <property type="match status" value="2"/>
</dbReference>
<dbReference type="Gene3D" id="3.30.160.60">
    <property type="entry name" value="Classic Zinc Finger"/>
    <property type="match status" value="1"/>
</dbReference>
<reference evidence="5" key="1">
    <citation type="submission" date="2018-11" db="EMBL/GenBank/DDBJ databases">
        <authorList>
            <consortium name="Pathogen Informatics"/>
        </authorList>
    </citation>
    <scope>NUCLEOTIDE SEQUENCE</scope>
</reference>
<keyword evidence="3" id="KW-1133">Transmembrane helix</keyword>
<keyword evidence="3" id="KW-0812">Transmembrane</keyword>
<dbReference type="InterPro" id="IPR013087">
    <property type="entry name" value="Znf_C2H2_type"/>
</dbReference>
<evidence type="ECO:0000256" key="2">
    <source>
        <dbReference type="SAM" id="MobiDB-lite"/>
    </source>
</evidence>
<feature type="transmembrane region" description="Helical" evidence="3">
    <location>
        <begin position="326"/>
        <end position="348"/>
    </location>
</feature>
<dbReference type="SMART" id="SM00355">
    <property type="entry name" value="ZnF_C2H2"/>
    <property type="match status" value="2"/>
</dbReference>
<dbReference type="InterPro" id="IPR036236">
    <property type="entry name" value="Znf_C2H2_sf"/>
</dbReference>
<evidence type="ECO:0000313" key="5">
    <source>
        <dbReference type="EMBL" id="VEL38133.1"/>
    </source>
</evidence>
<keyword evidence="1" id="KW-0863">Zinc-finger</keyword>
<accession>A0A448XJF1</accession>
<evidence type="ECO:0000259" key="4">
    <source>
        <dbReference type="PROSITE" id="PS50157"/>
    </source>
</evidence>
<evidence type="ECO:0000256" key="1">
    <source>
        <dbReference type="PROSITE-ProRule" id="PRU00042"/>
    </source>
</evidence>
<feature type="domain" description="C2H2-type" evidence="4">
    <location>
        <begin position="64"/>
        <end position="87"/>
    </location>
</feature>
<dbReference type="SUPFAM" id="SSF57667">
    <property type="entry name" value="beta-beta-alpha zinc fingers"/>
    <property type="match status" value="1"/>
</dbReference>